<evidence type="ECO:0000256" key="4">
    <source>
        <dbReference type="ARBA" id="ARBA00022989"/>
    </source>
</evidence>
<dbReference type="Pfam" id="PF12679">
    <property type="entry name" value="ABC2_membrane_2"/>
    <property type="match status" value="1"/>
</dbReference>
<reference evidence="7 8" key="1">
    <citation type="submission" date="2017-08" db="EMBL/GenBank/DDBJ databases">
        <title>Complete genome of Colwellia sp. NB097-1, a psychrophile bacterium ioslated from Bering Sea.</title>
        <authorList>
            <person name="Chen X."/>
        </authorList>
    </citation>
    <scope>NUCLEOTIDE SEQUENCE [LARGE SCALE GENOMIC DNA]</scope>
    <source>
        <strain evidence="7 8">NB097-1</strain>
    </source>
</reference>
<feature type="transmembrane region" description="Helical" evidence="6">
    <location>
        <begin position="20"/>
        <end position="39"/>
    </location>
</feature>
<evidence type="ECO:0000313" key="7">
    <source>
        <dbReference type="EMBL" id="ASP49022.1"/>
    </source>
</evidence>
<keyword evidence="4 6" id="KW-1133">Transmembrane helix</keyword>
<dbReference type="KEGG" id="cber:B5D82_15330"/>
<keyword evidence="3 6" id="KW-0812">Transmembrane</keyword>
<dbReference type="PANTHER" id="PTHR30294">
    <property type="entry name" value="MEMBRANE COMPONENT OF ABC TRANSPORTER YHHJ-RELATED"/>
    <property type="match status" value="1"/>
</dbReference>
<keyword evidence="8" id="KW-1185">Reference proteome</keyword>
<keyword evidence="5 6" id="KW-0472">Membrane</keyword>
<evidence type="ECO:0000256" key="3">
    <source>
        <dbReference type="ARBA" id="ARBA00022692"/>
    </source>
</evidence>
<comment type="subcellular location">
    <subcellularLocation>
        <location evidence="1">Cell membrane</location>
        <topology evidence="1">Multi-pass membrane protein</topology>
    </subcellularLocation>
</comment>
<proteinExistence type="predicted"/>
<feature type="transmembrane region" description="Helical" evidence="6">
    <location>
        <begin position="51"/>
        <end position="71"/>
    </location>
</feature>
<name>A0A222GBF8_9GAMM</name>
<dbReference type="PANTHER" id="PTHR30294:SF29">
    <property type="entry name" value="MULTIDRUG ABC TRANSPORTER PERMEASE YBHS-RELATED"/>
    <property type="match status" value="1"/>
</dbReference>
<dbReference type="OrthoDB" id="9794512at2"/>
<accession>A0A222GBF8</accession>
<evidence type="ECO:0000313" key="8">
    <source>
        <dbReference type="Proteomes" id="UP000202259"/>
    </source>
</evidence>
<feature type="transmembrane region" description="Helical" evidence="6">
    <location>
        <begin position="130"/>
        <end position="152"/>
    </location>
</feature>
<dbReference type="EMBL" id="CP020465">
    <property type="protein sequence ID" value="ASP49022.1"/>
    <property type="molecule type" value="Genomic_DNA"/>
</dbReference>
<organism evidence="7 8">
    <name type="scientific">Cognaticolwellia beringensis</name>
    <dbReference type="NCBI Taxonomy" id="1967665"/>
    <lineage>
        <taxon>Bacteria</taxon>
        <taxon>Pseudomonadati</taxon>
        <taxon>Pseudomonadota</taxon>
        <taxon>Gammaproteobacteria</taxon>
        <taxon>Alteromonadales</taxon>
        <taxon>Colwelliaceae</taxon>
        <taxon>Cognaticolwellia</taxon>
    </lineage>
</organism>
<feature type="transmembrane region" description="Helical" evidence="6">
    <location>
        <begin position="202"/>
        <end position="228"/>
    </location>
</feature>
<dbReference type="InterPro" id="IPR051449">
    <property type="entry name" value="ABC-2_transporter_component"/>
</dbReference>
<evidence type="ECO:0000256" key="1">
    <source>
        <dbReference type="ARBA" id="ARBA00004651"/>
    </source>
</evidence>
<dbReference type="GO" id="GO:0005886">
    <property type="term" value="C:plasma membrane"/>
    <property type="evidence" value="ECO:0007669"/>
    <property type="project" value="UniProtKB-SubCell"/>
</dbReference>
<dbReference type="AlphaFoldDB" id="A0A222GBF8"/>
<gene>
    <name evidence="7" type="ORF">B5D82_15330</name>
</gene>
<dbReference type="Proteomes" id="UP000202259">
    <property type="component" value="Chromosome"/>
</dbReference>
<feature type="transmembrane region" description="Helical" evidence="6">
    <location>
        <begin position="98"/>
        <end position="118"/>
    </location>
</feature>
<evidence type="ECO:0000256" key="2">
    <source>
        <dbReference type="ARBA" id="ARBA00022475"/>
    </source>
</evidence>
<protein>
    <submittedName>
        <fullName evidence="7">ABC transporter</fullName>
    </submittedName>
</protein>
<sequence length="236" mass="26991">MNKIIALTKKELHGYFSSPVAYIILIACLSLFNVLFFMLIEQNREVSLRDIFQVMEFMFIFIIPLLTMKLFSEEKANGTMEFLLTAPLTPSMIVLGKYFSMLIFYSLLIAVTSVYYFIVEYYGEPDPYSILSGYIGIWLEGAFFIAIGLLTSSWTRNQIIAAMTSYVILFSLYFSVSFTKYFTGFAESFLMQLSTRTHLENFAVGVITASDVIYYLAGIVLCLVLTTLSINHKLWQ</sequence>
<keyword evidence="2" id="KW-1003">Cell membrane</keyword>
<evidence type="ECO:0000256" key="6">
    <source>
        <dbReference type="SAM" id="Phobius"/>
    </source>
</evidence>
<dbReference type="PROSITE" id="PS51257">
    <property type="entry name" value="PROKAR_LIPOPROTEIN"/>
    <property type="match status" value="1"/>
</dbReference>
<feature type="transmembrane region" description="Helical" evidence="6">
    <location>
        <begin position="159"/>
        <end position="182"/>
    </location>
</feature>
<evidence type="ECO:0000256" key="5">
    <source>
        <dbReference type="ARBA" id="ARBA00023136"/>
    </source>
</evidence>